<sequence>MNDRHEDRLVHRNDDDELNVPPQRADEVTPGFQEPRPGGTLPDRHDGPGGDLGNDLDGDRLREPGEGRHDSRHDDRSGALGQDTPVDVTGRHDVPGDVHDRAHDDARDSVHDDLLDADAPTVIADRPGDVPGHGQAGPHSDRTDPAHGPLFDQDAEQVRRRWQEVQASFVDDPRDSVERADSLVGEITTSLRTALETRTAELQGRWKNGDQSDTEQLRTALRDYRGMLEQLLDLANGTR</sequence>
<dbReference type="Proteomes" id="UP000194761">
    <property type="component" value="Unassembled WGS sequence"/>
</dbReference>
<feature type="compositionally biased region" description="Basic and acidic residues" evidence="1">
    <location>
        <begin position="89"/>
        <end position="114"/>
    </location>
</feature>
<keyword evidence="3" id="KW-1185">Reference proteome</keyword>
<organism evidence="2 3">
    <name type="scientific">Streptosporangium minutum</name>
    <dbReference type="NCBI Taxonomy" id="569862"/>
    <lineage>
        <taxon>Bacteria</taxon>
        <taxon>Bacillati</taxon>
        <taxon>Actinomycetota</taxon>
        <taxon>Actinomycetes</taxon>
        <taxon>Streptosporangiales</taxon>
        <taxon>Streptosporangiaceae</taxon>
        <taxon>Streptosporangium</taxon>
    </lineage>
</organism>
<evidence type="ECO:0000313" key="3">
    <source>
        <dbReference type="Proteomes" id="UP000194761"/>
    </source>
</evidence>
<name>A0A243RHF5_9ACTN</name>
<protein>
    <submittedName>
        <fullName evidence="2">Uncharacterized protein</fullName>
    </submittedName>
</protein>
<evidence type="ECO:0000256" key="1">
    <source>
        <dbReference type="SAM" id="MobiDB-lite"/>
    </source>
</evidence>
<comment type="caution">
    <text evidence="2">The sequence shown here is derived from an EMBL/GenBank/DDBJ whole genome shotgun (WGS) entry which is preliminary data.</text>
</comment>
<gene>
    <name evidence="2" type="ORF">CA984_23185</name>
</gene>
<feature type="compositionally biased region" description="Basic and acidic residues" evidence="1">
    <location>
        <begin position="1"/>
        <end position="14"/>
    </location>
</feature>
<proteinExistence type="predicted"/>
<dbReference type="EMBL" id="NGFP01000111">
    <property type="protein sequence ID" value="OUC94241.1"/>
    <property type="molecule type" value="Genomic_DNA"/>
</dbReference>
<accession>A0A243RHF5</accession>
<dbReference type="AlphaFoldDB" id="A0A243RHF5"/>
<reference evidence="2 3" key="1">
    <citation type="submission" date="2017-05" db="EMBL/GenBank/DDBJ databases">
        <title>Biotechnological potential of actinobacteria isolated from South African environments.</title>
        <authorList>
            <person name="Le Roes-Hill M."/>
            <person name="Prins A."/>
            <person name="Durrell K.A."/>
        </authorList>
    </citation>
    <scope>NUCLEOTIDE SEQUENCE [LARGE SCALE GENOMIC DNA]</scope>
    <source>
        <strain evidence="2">M26</strain>
    </source>
</reference>
<evidence type="ECO:0000313" key="2">
    <source>
        <dbReference type="EMBL" id="OUC94241.1"/>
    </source>
</evidence>
<feature type="region of interest" description="Disordered" evidence="1">
    <location>
        <begin position="1"/>
        <end position="154"/>
    </location>
</feature>
<dbReference type="RefSeq" id="WP_086575683.1">
    <property type="nucleotide sequence ID" value="NZ_NGFP01000111.1"/>
</dbReference>
<feature type="compositionally biased region" description="Basic and acidic residues" evidence="1">
    <location>
        <begin position="57"/>
        <end position="77"/>
    </location>
</feature>